<accession>A0A143YDZ9</accession>
<organism evidence="1 2">
    <name type="scientific">Trichococcus palustris</name>
    <dbReference type="NCBI Taxonomy" id="140314"/>
    <lineage>
        <taxon>Bacteria</taxon>
        <taxon>Bacillati</taxon>
        <taxon>Bacillota</taxon>
        <taxon>Bacilli</taxon>
        <taxon>Lactobacillales</taxon>
        <taxon>Carnobacteriaceae</taxon>
        <taxon>Trichococcus</taxon>
    </lineage>
</organism>
<evidence type="ECO:0000313" key="2">
    <source>
        <dbReference type="Proteomes" id="UP000242754"/>
    </source>
</evidence>
<proteinExistence type="predicted"/>
<dbReference type="EMBL" id="FJNE01000002">
    <property type="protein sequence ID" value="CZQ86590.1"/>
    <property type="molecule type" value="Genomic_DNA"/>
</dbReference>
<dbReference type="AlphaFoldDB" id="A0A143YDZ9"/>
<evidence type="ECO:0000313" key="1">
    <source>
        <dbReference type="EMBL" id="CZQ86590.1"/>
    </source>
</evidence>
<gene>
    <name evidence="1" type="ORF">Tpal_790</name>
</gene>
<dbReference type="STRING" id="140314.SAMN04488076_105171"/>
<name>A0A143YDZ9_9LACT</name>
<keyword evidence="2" id="KW-1185">Reference proteome</keyword>
<dbReference type="Proteomes" id="UP000242754">
    <property type="component" value="Unassembled WGS sequence"/>
</dbReference>
<protein>
    <submittedName>
        <fullName evidence="1">Uncharacterized protein</fullName>
    </submittedName>
</protein>
<sequence>MRTKIISLCLDDIRWQYFCAVRIVVSYRTCKTWNRNASFYCSFDNVTNGFLVFNSDIFEVSITVAFEMVVESIGIPAVERILRLDYSQANFFVDSEGKRANYPHYYRVMEERLAREQRKLSRMVKGSKRWEHQRLVVAKLMGC</sequence>
<reference evidence="1 2" key="1">
    <citation type="submission" date="2016-02" db="EMBL/GenBank/DDBJ databases">
        <authorList>
            <person name="Wen L."/>
            <person name="He K."/>
            <person name="Yang H."/>
        </authorList>
    </citation>
    <scope>NUCLEOTIDE SEQUENCE [LARGE SCALE GENOMIC DNA]</scope>
    <source>
        <strain evidence="1">Trichococcus palustris</strain>
    </source>
</reference>